<name>A0AAV2RES6_MEGNR</name>
<evidence type="ECO:0000256" key="2">
    <source>
        <dbReference type="ARBA" id="ARBA00004922"/>
    </source>
</evidence>
<feature type="non-terminal residue" evidence="11">
    <location>
        <position position="1"/>
    </location>
</feature>
<comment type="similarity">
    <text evidence="3">Belongs to the glycosyltransferase 47 family.</text>
</comment>
<dbReference type="InterPro" id="IPR004263">
    <property type="entry name" value="Exostosin"/>
</dbReference>
<evidence type="ECO:0000256" key="7">
    <source>
        <dbReference type="ARBA" id="ARBA00023136"/>
    </source>
</evidence>
<dbReference type="GO" id="GO:1901135">
    <property type="term" value="P:carbohydrate derivative metabolic process"/>
    <property type="evidence" value="ECO:0007669"/>
    <property type="project" value="UniProtKB-ARBA"/>
</dbReference>
<dbReference type="SUPFAM" id="SSF53448">
    <property type="entry name" value="Nucleotide-diphospho-sugar transferases"/>
    <property type="match status" value="1"/>
</dbReference>
<keyword evidence="8" id="KW-1015">Disulfide bond</keyword>
<comment type="pathway">
    <text evidence="2">Protein modification; protein glycosylation.</text>
</comment>
<protein>
    <recommendedName>
        <fullName evidence="10">Glycosyl transferase 64 domain-containing protein</fullName>
    </recommendedName>
</protein>
<evidence type="ECO:0000256" key="1">
    <source>
        <dbReference type="ARBA" id="ARBA00004648"/>
    </source>
</evidence>
<evidence type="ECO:0000256" key="8">
    <source>
        <dbReference type="ARBA" id="ARBA00023157"/>
    </source>
</evidence>
<feature type="domain" description="Glycosyl transferase 64" evidence="10">
    <location>
        <begin position="1"/>
        <end position="214"/>
    </location>
</feature>
<keyword evidence="9" id="KW-0325">Glycoprotein</keyword>
<gene>
    <name evidence="11" type="ORF">MNOR_LOCUS24287</name>
</gene>
<comment type="subcellular location">
    <subcellularLocation>
        <location evidence="1">Endoplasmic reticulum membrane</location>
        <topology evidence="1">Single-pass type II membrane protein</topology>
    </subcellularLocation>
</comment>
<evidence type="ECO:0000256" key="4">
    <source>
        <dbReference type="ARBA" id="ARBA00022676"/>
    </source>
</evidence>
<dbReference type="InterPro" id="IPR029044">
    <property type="entry name" value="Nucleotide-diphossugar_trans"/>
</dbReference>
<keyword evidence="5" id="KW-0808">Transferase</keyword>
<sequence>IVVIWSSSDNPVSVSRLPSGDIPLHIIAASNQSPSALFYPHTLINTDAVFSLDHDSQLTPDELDFAFIVWRTFPDRIVGYPARTHHWDQAKGSWTYSSQWSNSYSLVLTGAGMYHRYWHHVYAFAASPELKTTVEQTNNCHDLLLNFLVAQFTQHPPIKLTQRKNFKDPTSEGKRVWTDPGHFQQRSVCLNTFTSVLGSFPLRFSSVRLDPVLFKDKVSITRKKYRQIEKIGS</sequence>
<comment type="caution">
    <text evidence="11">The sequence shown here is derived from an EMBL/GenBank/DDBJ whole genome shotgun (WGS) entry which is preliminary data.</text>
</comment>
<dbReference type="Pfam" id="PF09258">
    <property type="entry name" value="Glyco_transf_64"/>
    <property type="match status" value="1"/>
</dbReference>
<keyword evidence="6" id="KW-0812">Transmembrane</keyword>
<dbReference type="Proteomes" id="UP001497623">
    <property type="component" value="Unassembled WGS sequence"/>
</dbReference>
<evidence type="ECO:0000256" key="3">
    <source>
        <dbReference type="ARBA" id="ARBA00010271"/>
    </source>
</evidence>
<dbReference type="Gene3D" id="3.90.550.10">
    <property type="entry name" value="Spore Coat Polysaccharide Biosynthesis Protein SpsA, Chain A"/>
    <property type="match status" value="1"/>
</dbReference>
<accession>A0AAV2RES6</accession>
<dbReference type="InterPro" id="IPR015338">
    <property type="entry name" value="GT64_dom"/>
</dbReference>
<evidence type="ECO:0000256" key="9">
    <source>
        <dbReference type="ARBA" id="ARBA00023180"/>
    </source>
</evidence>
<evidence type="ECO:0000313" key="11">
    <source>
        <dbReference type="EMBL" id="CAL4124151.1"/>
    </source>
</evidence>
<keyword evidence="7" id="KW-0472">Membrane</keyword>
<proteinExistence type="inferred from homology"/>
<dbReference type="PANTHER" id="PTHR48261:SF3">
    <property type="entry name" value="EXOSTOSIN GLYCOSYLTRANSFERASE 1"/>
    <property type="match status" value="1"/>
</dbReference>
<dbReference type="AlphaFoldDB" id="A0AAV2RES6"/>
<keyword evidence="12" id="KW-1185">Reference proteome</keyword>
<dbReference type="PANTHER" id="PTHR48261">
    <property type="entry name" value="ACETYLGLUCOSAMINYLTRANSFERASE"/>
    <property type="match status" value="1"/>
</dbReference>
<keyword evidence="4" id="KW-0328">Glycosyltransferase</keyword>
<evidence type="ECO:0000256" key="5">
    <source>
        <dbReference type="ARBA" id="ARBA00022679"/>
    </source>
</evidence>
<evidence type="ECO:0000259" key="10">
    <source>
        <dbReference type="Pfam" id="PF09258"/>
    </source>
</evidence>
<dbReference type="EMBL" id="CAXKWB010022150">
    <property type="protein sequence ID" value="CAL4124151.1"/>
    <property type="molecule type" value="Genomic_DNA"/>
</dbReference>
<reference evidence="11 12" key="1">
    <citation type="submission" date="2024-05" db="EMBL/GenBank/DDBJ databases">
        <authorList>
            <person name="Wallberg A."/>
        </authorList>
    </citation>
    <scope>NUCLEOTIDE SEQUENCE [LARGE SCALE GENOMIC DNA]</scope>
</reference>
<organism evidence="11 12">
    <name type="scientific">Meganyctiphanes norvegica</name>
    <name type="common">Northern krill</name>
    <name type="synonym">Thysanopoda norvegica</name>
    <dbReference type="NCBI Taxonomy" id="48144"/>
    <lineage>
        <taxon>Eukaryota</taxon>
        <taxon>Metazoa</taxon>
        <taxon>Ecdysozoa</taxon>
        <taxon>Arthropoda</taxon>
        <taxon>Crustacea</taxon>
        <taxon>Multicrustacea</taxon>
        <taxon>Malacostraca</taxon>
        <taxon>Eumalacostraca</taxon>
        <taxon>Eucarida</taxon>
        <taxon>Euphausiacea</taxon>
        <taxon>Euphausiidae</taxon>
        <taxon>Meganyctiphanes</taxon>
    </lineage>
</organism>
<evidence type="ECO:0000313" key="12">
    <source>
        <dbReference type="Proteomes" id="UP001497623"/>
    </source>
</evidence>
<evidence type="ECO:0000256" key="6">
    <source>
        <dbReference type="ARBA" id="ARBA00022968"/>
    </source>
</evidence>
<dbReference type="GO" id="GO:0005789">
    <property type="term" value="C:endoplasmic reticulum membrane"/>
    <property type="evidence" value="ECO:0007669"/>
    <property type="project" value="UniProtKB-SubCell"/>
</dbReference>
<keyword evidence="6" id="KW-0735">Signal-anchor</keyword>
<dbReference type="GO" id="GO:0016757">
    <property type="term" value="F:glycosyltransferase activity"/>
    <property type="evidence" value="ECO:0007669"/>
    <property type="project" value="UniProtKB-KW"/>
</dbReference>